<dbReference type="Gene3D" id="1.10.600.10">
    <property type="entry name" value="Farnesyl Diphosphate Synthase"/>
    <property type="match status" value="1"/>
</dbReference>
<dbReference type="InterPro" id="IPR019845">
    <property type="entry name" value="Squalene/phytoene_synthase_CS"/>
</dbReference>
<dbReference type="InterPro" id="IPR044843">
    <property type="entry name" value="Trans_IPPS_bact-type"/>
</dbReference>
<dbReference type="InterPro" id="IPR033904">
    <property type="entry name" value="Trans_IPPS_HH"/>
</dbReference>
<dbReference type="InterPro" id="IPR002060">
    <property type="entry name" value="Squ/phyt_synthse"/>
</dbReference>
<dbReference type="Proteomes" id="UP001501218">
    <property type="component" value="Unassembled WGS sequence"/>
</dbReference>
<dbReference type="Pfam" id="PF00494">
    <property type="entry name" value="SQS_PSY"/>
    <property type="match status" value="1"/>
</dbReference>
<reference evidence="4" key="1">
    <citation type="journal article" date="2019" name="Int. J. Syst. Evol. Microbiol.">
        <title>The Global Catalogue of Microorganisms (GCM) 10K type strain sequencing project: providing services to taxonomists for standard genome sequencing and annotation.</title>
        <authorList>
            <consortium name="The Broad Institute Genomics Platform"/>
            <consortium name="The Broad Institute Genome Sequencing Center for Infectious Disease"/>
            <person name="Wu L."/>
            <person name="Ma J."/>
        </authorList>
    </citation>
    <scope>NUCLEOTIDE SEQUENCE [LARGE SCALE GENOMIC DNA]</scope>
    <source>
        <strain evidence="4">JCM 16221</strain>
    </source>
</reference>
<dbReference type="SUPFAM" id="SSF48576">
    <property type="entry name" value="Terpenoid synthases"/>
    <property type="match status" value="1"/>
</dbReference>
<evidence type="ECO:0000256" key="2">
    <source>
        <dbReference type="ARBA" id="ARBA00022679"/>
    </source>
</evidence>
<dbReference type="PROSITE" id="PS01045">
    <property type="entry name" value="SQUALEN_PHYTOEN_SYN_2"/>
    <property type="match status" value="1"/>
</dbReference>
<sequence length="329" mass="36702">MRDAELDAAAITDPRLRQAYQRCRSLNARHGRTYFLATRLLPKGRRPAVHALYGFARWADDIVDEPGPSAPPGEPGAALAQLRRELLAGLDRGGSRDELLAAVVDTAGRYGLDRSLFEDFLASMRMDLSVTDYPDRAALDRYMRGSAEVIGLQLLPVLGTVGPPEHAAPHAAALGKAFQLTNFLRDVAEDLDRDRVYLPADELAAHGVDRELLAWCRQHRRTDPRVRRALAEQHAAAREVYRFARAGIELLEPVSRPCVETACTLYAEILDRIEDQDFAVFQRRAAVGRWRRDRVATSGLFRAALARWESGAPRTGQRDNHQPEVGHDT</sequence>
<dbReference type="PANTHER" id="PTHR31480">
    <property type="entry name" value="BIFUNCTIONAL LYCOPENE CYCLASE/PHYTOENE SYNTHASE"/>
    <property type="match status" value="1"/>
</dbReference>
<keyword evidence="4" id="KW-1185">Reference proteome</keyword>
<dbReference type="RefSeq" id="WP_344128708.1">
    <property type="nucleotide sequence ID" value="NZ_BAAARA010000004.1"/>
</dbReference>
<name>A0ABP5SYP7_9PSEU</name>
<gene>
    <name evidence="3" type="ORF">GCM10009854_17940</name>
</gene>
<organism evidence="3 4">
    <name type="scientific">Saccharopolyspora halophila</name>
    <dbReference type="NCBI Taxonomy" id="405551"/>
    <lineage>
        <taxon>Bacteria</taxon>
        <taxon>Bacillati</taxon>
        <taxon>Actinomycetota</taxon>
        <taxon>Actinomycetes</taxon>
        <taxon>Pseudonocardiales</taxon>
        <taxon>Pseudonocardiaceae</taxon>
        <taxon>Saccharopolyspora</taxon>
    </lineage>
</organism>
<evidence type="ECO:0000313" key="3">
    <source>
        <dbReference type="EMBL" id="GAA2341823.1"/>
    </source>
</evidence>
<proteinExistence type="predicted"/>
<dbReference type="CDD" id="cd00683">
    <property type="entry name" value="Trans_IPPS_HH"/>
    <property type="match status" value="1"/>
</dbReference>
<comment type="caution">
    <text evidence="3">The sequence shown here is derived from an EMBL/GenBank/DDBJ whole genome shotgun (WGS) entry which is preliminary data.</text>
</comment>
<dbReference type="EMBL" id="BAAARA010000004">
    <property type="protein sequence ID" value="GAA2341823.1"/>
    <property type="molecule type" value="Genomic_DNA"/>
</dbReference>
<dbReference type="InterPro" id="IPR008949">
    <property type="entry name" value="Isoprenoid_synthase_dom_sf"/>
</dbReference>
<dbReference type="SFLD" id="SFLDS00005">
    <property type="entry name" value="Isoprenoid_Synthase_Type_I"/>
    <property type="match status" value="1"/>
</dbReference>
<keyword evidence="2" id="KW-0808">Transferase</keyword>
<dbReference type="SFLD" id="SFLDG01018">
    <property type="entry name" value="Squalene/Phytoene_Synthase_Lik"/>
    <property type="match status" value="1"/>
</dbReference>
<dbReference type="SFLD" id="SFLDG01212">
    <property type="entry name" value="Phytoene_synthase_like"/>
    <property type="match status" value="1"/>
</dbReference>
<protein>
    <submittedName>
        <fullName evidence="3">Phytoene/squalene synthase family protein</fullName>
    </submittedName>
</protein>
<evidence type="ECO:0000313" key="4">
    <source>
        <dbReference type="Proteomes" id="UP001501218"/>
    </source>
</evidence>
<comment type="pathway">
    <text evidence="1">Carotenoid biosynthesis; phytoene biosynthesis.</text>
</comment>
<evidence type="ECO:0000256" key="1">
    <source>
        <dbReference type="ARBA" id="ARBA00004684"/>
    </source>
</evidence>
<accession>A0ABP5SYP7</accession>